<gene>
    <name evidence="1" type="ORF">SAMN05216474_2234</name>
</gene>
<protein>
    <recommendedName>
        <fullName evidence="3">Transposase zinc-ribbon domain-containing protein</fullName>
    </recommendedName>
</protein>
<evidence type="ECO:0008006" key="3">
    <source>
        <dbReference type="Google" id="ProtNLM"/>
    </source>
</evidence>
<proteinExistence type="predicted"/>
<sequence length="272" mass="32398">MTNQEFYSTFCSEEKCVDYIKSFYQEQLTHCPKCKHSNLTWKAKYKAWRCASCSTKTSLKSISFMRDSNKSFFEWLEIIHMLCHTKKASSIAEIHRHSKQTRYETVYHMVQKVRAEMGRINLKMTFHYQTKVRGLKAVLEQKINFLHLHIRKTANSSNDLIHLELPVTRALCIKKLDKKRRLNYPYSKLIAFSLSRNPPLVTKTLKIQGKHKRWLRVLAENMQKQLRGIFHYCSDRHIQAVLDEYTFKYNHRLSLDHTMHHFLEESGENLPT</sequence>
<keyword evidence="2" id="KW-1185">Reference proteome</keyword>
<dbReference type="STRING" id="477690.SAMN05216474_2234"/>
<dbReference type="OrthoDB" id="1023020at2"/>
<reference evidence="1 2" key="1">
    <citation type="submission" date="2016-10" db="EMBL/GenBank/DDBJ databases">
        <authorList>
            <person name="de Groot N.N."/>
        </authorList>
    </citation>
    <scope>NUCLEOTIDE SEQUENCE [LARGE SCALE GENOMIC DNA]</scope>
    <source>
        <strain evidence="1 2">CGMCC 1.7005</strain>
    </source>
</reference>
<dbReference type="Proteomes" id="UP000236454">
    <property type="component" value="Unassembled WGS sequence"/>
</dbReference>
<name>A0A1I7AMM2_9FLAO</name>
<evidence type="ECO:0000313" key="1">
    <source>
        <dbReference type="EMBL" id="SFT76167.1"/>
    </source>
</evidence>
<dbReference type="RefSeq" id="WP_090249505.1">
    <property type="nucleotide sequence ID" value="NZ_FPAS01000003.1"/>
</dbReference>
<dbReference type="EMBL" id="FPAS01000003">
    <property type="protein sequence ID" value="SFT76167.1"/>
    <property type="molecule type" value="Genomic_DNA"/>
</dbReference>
<organism evidence="1 2">
    <name type="scientific">Lishizhenia tianjinensis</name>
    <dbReference type="NCBI Taxonomy" id="477690"/>
    <lineage>
        <taxon>Bacteria</taxon>
        <taxon>Pseudomonadati</taxon>
        <taxon>Bacteroidota</taxon>
        <taxon>Flavobacteriia</taxon>
        <taxon>Flavobacteriales</taxon>
        <taxon>Crocinitomicaceae</taxon>
        <taxon>Lishizhenia</taxon>
    </lineage>
</organism>
<evidence type="ECO:0000313" key="2">
    <source>
        <dbReference type="Proteomes" id="UP000236454"/>
    </source>
</evidence>
<dbReference type="AlphaFoldDB" id="A0A1I7AMM2"/>
<accession>A0A1I7AMM2</accession>